<dbReference type="GO" id="GO:0016491">
    <property type="term" value="F:oxidoreductase activity"/>
    <property type="evidence" value="ECO:0007669"/>
    <property type="project" value="UniProtKB-KW"/>
</dbReference>
<keyword evidence="5" id="KW-1185">Reference proteome</keyword>
<evidence type="ECO:0000256" key="2">
    <source>
        <dbReference type="SAM" id="Phobius"/>
    </source>
</evidence>
<dbReference type="InterPro" id="IPR036188">
    <property type="entry name" value="FAD/NAD-bd_sf"/>
</dbReference>
<proteinExistence type="predicted"/>
<organism evidence="4 5">
    <name type="scientific">Paracoccus yeei</name>
    <dbReference type="NCBI Taxonomy" id="147645"/>
    <lineage>
        <taxon>Bacteria</taxon>
        <taxon>Pseudomonadati</taxon>
        <taxon>Pseudomonadota</taxon>
        <taxon>Alphaproteobacteria</taxon>
        <taxon>Rhodobacterales</taxon>
        <taxon>Paracoccaceae</taxon>
        <taxon>Paracoccus</taxon>
    </lineage>
</organism>
<dbReference type="Gene3D" id="3.50.50.60">
    <property type="entry name" value="FAD/NAD(P)-binding domain"/>
    <property type="match status" value="2"/>
</dbReference>
<keyword evidence="1" id="KW-0560">Oxidoreductase</keyword>
<feature type="transmembrane region" description="Helical" evidence="2">
    <location>
        <begin position="6"/>
        <end position="24"/>
    </location>
</feature>
<keyword evidence="2" id="KW-0812">Transmembrane</keyword>
<dbReference type="Gene3D" id="3.30.9.10">
    <property type="entry name" value="D-Amino Acid Oxidase, subunit A, domain 2"/>
    <property type="match status" value="1"/>
</dbReference>
<feature type="domain" description="FAD dependent oxidoreductase" evidence="3">
    <location>
        <begin position="8"/>
        <end position="397"/>
    </location>
</feature>
<dbReference type="EMBL" id="CP020442">
    <property type="protein sequence ID" value="ARC38565.1"/>
    <property type="molecule type" value="Genomic_DNA"/>
</dbReference>
<keyword evidence="2" id="KW-0472">Membrane</keyword>
<dbReference type="Pfam" id="PF01266">
    <property type="entry name" value="DAO"/>
    <property type="match status" value="1"/>
</dbReference>
<dbReference type="STRING" id="147645.A6J80_14080"/>
<evidence type="ECO:0000259" key="3">
    <source>
        <dbReference type="Pfam" id="PF01266"/>
    </source>
</evidence>
<reference evidence="4" key="1">
    <citation type="submission" date="2017-12" db="EMBL/GenBank/DDBJ databases">
        <title>FDA dAtabase for Regulatory Grade micrObial Sequences (FDA-ARGOS): Supporting development and validation of Infectious Disease Dx tests.</title>
        <authorList>
            <person name="Campos J."/>
            <person name="Goldberg B."/>
            <person name="Tallon L."/>
            <person name="Sadzewicz L."/>
            <person name="Sengamalay N."/>
            <person name="Ott S."/>
            <person name="Godinez A."/>
            <person name="Nagaraj S."/>
            <person name="Vyas G."/>
            <person name="Aluvathingal J."/>
            <person name="Nadendla S."/>
            <person name="Geyer C."/>
            <person name="Nandy P."/>
            <person name="Hobson J."/>
            <person name="Sichtig H."/>
        </authorList>
    </citation>
    <scope>NUCLEOTIDE SEQUENCE</scope>
    <source>
        <strain evidence="4">FDAARGOS_252</strain>
    </source>
</reference>
<dbReference type="KEGG" id="pye:A6J80_14080"/>
<dbReference type="PANTHER" id="PTHR13847:SF289">
    <property type="entry name" value="GLYCINE OXIDASE"/>
    <property type="match status" value="1"/>
</dbReference>
<evidence type="ECO:0000313" key="4">
    <source>
        <dbReference type="EMBL" id="ARC38565.1"/>
    </source>
</evidence>
<evidence type="ECO:0000256" key="1">
    <source>
        <dbReference type="ARBA" id="ARBA00023002"/>
    </source>
</evidence>
<accession>A0A1V0GXE5</accession>
<dbReference type="Proteomes" id="UP000191257">
    <property type="component" value="Chromosome"/>
</dbReference>
<name>A0A1V0GXE5_9RHOB</name>
<sequence length="425" mass="45770">MTPDERSIAVVGGGIIGICAALYLQEKGFRVTILDRAGTDDQRASYGNAGNLSPWSCVPESLPGLWKSVPGWLLDPLGPMAIRLPHLPTAAPWLARFLHAGRPGRIAAQADALRSLYAPTVDLYEDLLRGSGHEALVRRCVYIQLYRDEAQADLNALGLRLRRERGAHIELVGASELRELEPDVSPCYRKAVVIHGQGHSVNPQRLLRVLAERVVRQGGQALRCDVAGLRPGPRGIEIKTPQGALAFAKVVVAAGAWSARLLRPLGLSIPLETERGYHLTIPNPGVQVNNTLMEAGRMVVANSMEGGLRLAGTVELAGLRAAPDHRRARNLAVLGREIFPALNVENAAEWMGHRPSLPDSLPVIGRMPGCSNILLAFGHSHLGLSGGAPTGRLIAQLAAGEMPSVDLAPFRADRFRFLGRQEKPA</sequence>
<gene>
    <name evidence="4" type="ORF">A6J80_14080</name>
</gene>
<dbReference type="SUPFAM" id="SSF54373">
    <property type="entry name" value="FAD-linked reductases, C-terminal domain"/>
    <property type="match status" value="1"/>
</dbReference>
<dbReference type="AlphaFoldDB" id="A0A1V0GXE5"/>
<dbReference type="eggNOG" id="COG0665">
    <property type="taxonomic scope" value="Bacteria"/>
</dbReference>
<evidence type="ECO:0000313" key="5">
    <source>
        <dbReference type="Proteomes" id="UP000191257"/>
    </source>
</evidence>
<dbReference type="SUPFAM" id="SSF51905">
    <property type="entry name" value="FAD/NAD(P)-binding domain"/>
    <property type="match status" value="1"/>
</dbReference>
<dbReference type="GO" id="GO:0005737">
    <property type="term" value="C:cytoplasm"/>
    <property type="evidence" value="ECO:0007669"/>
    <property type="project" value="TreeGrafter"/>
</dbReference>
<dbReference type="InterPro" id="IPR006076">
    <property type="entry name" value="FAD-dep_OxRdtase"/>
</dbReference>
<protein>
    <submittedName>
        <fullName evidence="4">FAD-binding oxidoreductase</fullName>
    </submittedName>
</protein>
<keyword evidence="2" id="KW-1133">Transmembrane helix</keyword>
<dbReference type="PANTHER" id="PTHR13847">
    <property type="entry name" value="SARCOSINE DEHYDROGENASE-RELATED"/>
    <property type="match status" value="1"/>
</dbReference>